<dbReference type="RefSeq" id="WP_063873147.1">
    <property type="nucleotide sequence ID" value="NZ_CAWMRI010000177.1"/>
</dbReference>
<proteinExistence type="predicted"/>
<evidence type="ECO:0000313" key="2">
    <source>
        <dbReference type="EMBL" id="KZL49350.1"/>
    </source>
</evidence>
<feature type="region of interest" description="Disordered" evidence="1">
    <location>
        <begin position="429"/>
        <end position="457"/>
    </location>
</feature>
<name>A0A166J877_NODSP</name>
<dbReference type="Proteomes" id="UP000076555">
    <property type="component" value="Unassembled WGS sequence"/>
</dbReference>
<sequence>MASKRELIDAYEGINPANSKELPIKLIQLVTEQIRDFLLGDGFQQKIKFLAINSEQQETLDSQLEEINLYRLLNDIYLEVPVVGESFIEVFEGKLRHIQAINVEEVKVDPVDPMKVVYLRETRELYDPIKNNYTDVKVEHYLTLVNESTELNLFDLPQYRYFKKTGNSEAVELGDHIPIFRIVNSLNGREAQSAIERIIHLQLEYNEVRSRIHTNGKHHKPQIFTIGTSAPAIIGRSNSSQLESIESATGSSAFQTAFTSDGASILHLPISNAAAELGITPKIGYLQPQDSPYLERQRLIILQDIYNLTGVMVLELQNARSASSASSLSILYEPLRRATLSRASYLISALKNIFFELGIDIPFRVELPDMMPRDLQDKALLLEAVKSKLISRKRYLIQFEGLTQEEADKELEQLDSEKLLNMQYSAAFTDSQDVPNPDGKTIFEDKPLQINEGVNNG</sequence>
<evidence type="ECO:0000256" key="1">
    <source>
        <dbReference type="SAM" id="MobiDB-lite"/>
    </source>
</evidence>
<evidence type="ECO:0000313" key="3">
    <source>
        <dbReference type="Proteomes" id="UP000076555"/>
    </source>
</evidence>
<gene>
    <name evidence="2" type="ORF">A2T98_13100</name>
</gene>
<comment type="caution">
    <text evidence="2">The sequence shown here is derived from an EMBL/GenBank/DDBJ whole genome shotgun (WGS) entry which is preliminary data.</text>
</comment>
<protein>
    <submittedName>
        <fullName evidence="2">Uncharacterized protein</fullName>
    </submittedName>
</protein>
<dbReference type="AlphaFoldDB" id="A0A166J877"/>
<dbReference type="EMBL" id="LWAJ01000177">
    <property type="protein sequence ID" value="KZL49350.1"/>
    <property type="molecule type" value="Genomic_DNA"/>
</dbReference>
<reference evidence="2 3" key="1">
    <citation type="submission" date="2016-04" db="EMBL/GenBank/DDBJ databases">
        <title>Draft Genome Assembly of the Bloom-forming Cyanobacterium Nodularia spumigena Strain CENA596 in Shrimp Production Ponds.</title>
        <authorList>
            <person name="Popin R.V."/>
            <person name="Rigonato J."/>
            <person name="Abreu V.A."/>
            <person name="Andreote A.P."/>
            <person name="Silveira S.B."/>
            <person name="Odebrecht C."/>
            <person name="Fiore M.F."/>
        </authorList>
    </citation>
    <scope>NUCLEOTIDE SEQUENCE [LARGE SCALE GENOMIC DNA]</scope>
    <source>
        <strain evidence="2 3">CENA596</strain>
    </source>
</reference>
<dbReference type="OrthoDB" id="505831at2"/>
<organism evidence="2 3">
    <name type="scientific">Nodularia spumigena CENA596</name>
    <dbReference type="NCBI Taxonomy" id="1819295"/>
    <lineage>
        <taxon>Bacteria</taxon>
        <taxon>Bacillati</taxon>
        <taxon>Cyanobacteriota</taxon>
        <taxon>Cyanophyceae</taxon>
        <taxon>Nostocales</taxon>
        <taxon>Nodulariaceae</taxon>
        <taxon>Nodularia</taxon>
    </lineage>
</organism>
<accession>A0A166J877</accession>